<evidence type="ECO:0000256" key="2">
    <source>
        <dbReference type="ARBA" id="ARBA00009696"/>
    </source>
</evidence>
<dbReference type="Gene3D" id="2.50.20.10">
    <property type="entry name" value="Lipoprotein localisation LolA/LolB/LppX"/>
    <property type="match status" value="1"/>
</dbReference>
<gene>
    <name evidence="14" type="primary">lolB</name>
    <name evidence="14" type="ORF">NYR02_17000</name>
</gene>
<dbReference type="InterPro" id="IPR004565">
    <property type="entry name" value="OM_lipoprot_LolB"/>
</dbReference>
<keyword evidence="10" id="KW-0143">Chaperone</keyword>
<dbReference type="Pfam" id="PF03550">
    <property type="entry name" value="LolB"/>
    <property type="match status" value="1"/>
</dbReference>
<evidence type="ECO:0000256" key="11">
    <source>
        <dbReference type="ARBA" id="ARBA00023237"/>
    </source>
</evidence>
<reference evidence="14" key="2">
    <citation type="submission" date="2022-08" db="EMBL/GenBank/DDBJ databases">
        <authorList>
            <person name="Dong C."/>
        </authorList>
    </citation>
    <scope>NUCLEOTIDE SEQUENCE</scope>
    <source>
        <strain evidence="14">59MF3M-4</strain>
    </source>
</reference>
<comment type="subunit">
    <text evidence="3">Monomer.</text>
</comment>
<reference evidence="14" key="1">
    <citation type="journal article" date="2022" name="Front. Microbiol.">
        <title>Genome-based taxonomic rearrangement of Oceanobacter-related bacteria including the description of Thalassolituus hydrocarbonoclasticus sp. nov. and Thalassolituus pacificus sp. nov. and emended description of the genus Thalassolituus.</title>
        <authorList>
            <person name="Dong C."/>
            <person name="Wei L."/>
            <person name="Wang J."/>
            <person name="Lai Q."/>
            <person name="Huang Z."/>
            <person name="Shao Z."/>
        </authorList>
    </citation>
    <scope>NUCLEOTIDE SEQUENCE</scope>
    <source>
        <strain evidence="14">59MF3M-4</strain>
    </source>
</reference>
<keyword evidence="15" id="KW-1185">Reference proteome</keyword>
<sequence>MTIKTTLTTLLLLSLLSGCSSLLPQPEGGKQGLQSSLNNLQQWQVRGKLSVTSPDDSVTGYLTWEQDKQRYDLFISGPFGSGASRLQGNARQAELTLPGWDKPQRARTPEQLMLAHMGWNFPVTDIRYWVKGQPSPNASASSEYDENGLLNRLQQHGWDIRYSRYQQHGDYWLPGLIKISGHDFRFVFSIKEWTVNG</sequence>
<dbReference type="PROSITE" id="PS51257">
    <property type="entry name" value="PROKAR_LIPOPROTEIN"/>
    <property type="match status" value="1"/>
</dbReference>
<dbReference type="GO" id="GO:0015031">
    <property type="term" value="P:protein transport"/>
    <property type="evidence" value="ECO:0007669"/>
    <property type="project" value="UniProtKB-KW"/>
</dbReference>
<evidence type="ECO:0000313" key="15">
    <source>
        <dbReference type="Proteomes" id="UP001147830"/>
    </source>
</evidence>
<keyword evidence="8" id="KW-0472">Membrane</keyword>
<evidence type="ECO:0000256" key="3">
    <source>
        <dbReference type="ARBA" id="ARBA00011245"/>
    </source>
</evidence>
<dbReference type="AlphaFoldDB" id="A0A9X3AJS9"/>
<evidence type="ECO:0000313" key="14">
    <source>
        <dbReference type="EMBL" id="MCT7360721.1"/>
    </source>
</evidence>
<evidence type="ECO:0000256" key="4">
    <source>
        <dbReference type="ARBA" id="ARBA00016202"/>
    </source>
</evidence>
<dbReference type="Proteomes" id="UP001147830">
    <property type="component" value="Unassembled WGS sequence"/>
</dbReference>
<evidence type="ECO:0000256" key="1">
    <source>
        <dbReference type="ARBA" id="ARBA00004459"/>
    </source>
</evidence>
<evidence type="ECO:0000256" key="7">
    <source>
        <dbReference type="ARBA" id="ARBA00022927"/>
    </source>
</evidence>
<dbReference type="EMBL" id="JAOANI010000028">
    <property type="protein sequence ID" value="MCT7360721.1"/>
    <property type="molecule type" value="Genomic_DNA"/>
</dbReference>
<accession>A0A9X3AJS9</accession>
<evidence type="ECO:0000256" key="6">
    <source>
        <dbReference type="ARBA" id="ARBA00022729"/>
    </source>
</evidence>
<evidence type="ECO:0000256" key="5">
    <source>
        <dbReference type="ARBA" id="ARBA00022448"/>
    </source>
</evidence>
<feature type="signal peptide" evidence="13">
    <location>
        <begin position="1"/>
        <end position="22"/>
    </location>
</feature>
<keyword evidence="7" id="KW-0653">Protein transport</keyword>
<dbReference type="CDD" id="cd16326">
    <property type="entry name" value="LolB"/>
    <property type="match status" value="1"/>
</dbReference>
<protein>
    <recommendedName>
        <fullName evidence="4">Outer-membrane lipoprotein LolB</fullName>
    </recommendedName>
</protein>
<dbReference type="RefSeq" id="WP_260977545.1">
    <property type="nucleotide sequence ID" value="NZ_JAOANI010000028.1"/>
</dbReference>
<dbReference type="NCBIfam" id="TIGR00548">
    <property type="entry name" value="lolB"/>
    <property type="match status" value="1"/>
</dbReference>
<comment type="similarity">
    <text evidence="2">Belongs to the LolB family.</text>
</comment>
<evidence type="ECO:0000256" key="13">
    <source>
        <dbReference type="SAM" id="SignalP"/>
    </source>
</evidence>
<dbReference type="GO" id="GO:0009279">
    <property type="term" value="C:cell outer membrane"/>
    <property type="evidence" value="ECO:0007669"/>
    <property type="project" value="UniProtKB-SubCell"/>
</dbReference>
<keyword evidence="9" id="KW-0564">Palmitate</keyword>
<dbReference type="InterPro" id="IPR029046">
    <property type="entry name" value="LolA/LolB/LppX"/>
</dbReference>
<keyword evidence="5" id="KW-0813">Transport</keyword>
<name>A0A9X3AJS9_9GAMM</name>
<comment type="subcellular location">
    <subcellularLocation>
        <location evidence="1">Cell outer membrane</location>
        <topology evidence="1">Lipid-anchor</topology>
    </subcellularLocation>
</comment>
<feature type="chain" id="PRO_5040854077" description="Outer-membrane lipoprotein LolB" evidence="13">
    <location>
        <begin position="23"/>
        <end position="197"/>
    </location>
</feature>
<evidence type="ECO:0000256" key="8">
    <source>
        <dbReference type="ARBA" id="ARBA00023136"/>
    </source>
</evidence>
<comment type="caution">
    <text evidence="14">The sequence shown here is derived from an EMBL/GenBank/DDBJ whole genome shotgun (WGS) entry which is preliminary data.</text>
</comment>
<organism evidence="14 15">
    <name type="scientific">Thalassolituus pacificus</name>
    <dbReference type="NCBI Taxonomy" id="2975440"/>
    <lineage>
        <taxon>Bacteria</taxon>
        <taxon>Pseudomonadati</taxon>
        <taxon>Pseudomonadota</taxon>
        <taxon>Gammaproteobacteria</taxon>
        <taxon>Oceanospirillales</taxon>
        <taxon>Oceanospirillaceae</taxon>
        <taxon>Thalassolituus</taxon>
    </lineage>
</organism>
<evidence type="ECO:0000256" key="12">
    <source>
        <dbReference type="ARBA" id="ARBA00023288"/>
    </source>
</evidence>
<keyword evidence="6 13" id="KW-0732">Signal</keyword>
<dbReference type="SUPFAM" id="SSF89392">
    <property type="entry name" value="Prokaryotic lipoproteins and lipoprotein localization factors"/>
    <property type="match status" value="1"/>
</dbReference>
<evidence type="ECO:0000256" key="9">
    <source>
        <dbReference type="ARBA" id="ARBA00023139"/>
    </source>
</evidence>
<keyword evidence="12 14" id="KW-0449">Lipoprotein</keyword>
<evidence type="ECO:0000256" key="10">
    <source>
        <dbReference type="ARBA" id="ARBA00023186"/>
    </source>
</evidence>
<keyword evidence="11" id="KW-0998">Cell outer membrane</keyword>
<proteinExistence type="inferred from homology"/>